<dbReference type="AlphaFoldDB" id="A0AAE3N6Z0"/>
<keyword evidence="2" id="KW-0805">Transcription regulation</keyword>
<proteinExistence type="inferred from homology"/>
<keyword evidence="7" id="KW-1185">Reference proteome</keyword>
<dbReference type="EMBL" id="JAQIPB010000001">
    <property type="protein sequence ID" value="MDA7415077.1"/>
    <property type="molecule type" value="Genomic_DNA"/>
</dbReference>
<dbReference type="Gene3D" id="3.40.190.290">
    <property type="match status" value="1"/>
</dbReference>
<keyword evidence="4" id="KW-0804">Transcription</keyword>
<organism evidence="6 7">
    <name type="scientific">Xenophilus arseniciresistens</name>
    <dbReference type="NCBI Taxonomy" id="1283306"/>
    <lineage>
        <taxon>Bacteria</taxon>
        <taxon>Pseudomonadati</taxon>
        <taxon>Pseudomonadota</taxon>
        <taxon>Betaproteobacteria</taxon>
        <taxon>Burkholderiales</taxon>
        <taxon>Comamonadaceae</taxon>
        <taxon>Xenophilus</taxon>
    </lineage>
</organism>
<dbReference type="SUPFAM" id="SSF53850">
    <property type="entry name" value="Periplasmic binding protein-like II"/>
    <property type="match status" value="1"/>
</dbReference>
<dbReference type="PANTHER" id="PTHR30419:SF2">
    <property type="entry name" value="LYSR FAMILY TRANSCRIPTIONAL REGULATOR"/>
    <property type="match status" value="1"/>
</dbReference>
<evidence type="ECO:0000313" key="7">
    <source>
        <dbReference type="Proteomes" id="UP001212602"/>
    </source>
</evidence>
<evidence type="ECO:0000256" key="4">
    <source>
        <dbReference type="ARBA" id="ARBA00023163"/>
    </source>
</evidence>
<protein>
    <submittedName>
        <fullName evidence="6">LysR family transcriptional regulator</fullName>
    </submittedName>
</protein>
<evidence type="ECO:0000256" key="3">
    <source>
        <dbReference type="ARBA" id="ARBA00023125"/>
    </source>
</evidence>
<evidence type="ECO:0000313" key="6">
    <source>
        <dbReference type="EMBL" id="MDA7415077.1"/>
    </source>
</evidence>
<name>A0AAE3N6Z0_9BURK</name>
<dbReference type="Pfam" id="PF00126">
    <property type="entry name" value="HTH_1"/>
    <property type="match status" value="1"/>
</dbReference>
<dbReference type="GO" id="GO:0003700">
    <property type="term" value="F:DNA-binding transcription factor activity"/>
    <property type="evidence" value="ECO:0007669"/>
    <property type="project" value="InterPro"/>
</dbReference>
<comment type="similarity">
    <text evidence="1">Belongs to the LysR transcriptional regulatory family.</text>
</comment>
<dbReference type="RefSeq" id="WP_271426340.1">
    <property type="nucleotide sequence ID" value="NZ_JAQIPB010000001.1"/>
</dbReference>
<dbReference type="PANTHER" id="PTHR30419">
    <property type="entry name" value="HTH-TYPE TRANSCRIPTIONAL REGULATOR YBHD"/>
    <property type="match status" value="1"/>
</dbReference>
<dbReference type="GO" id="GO:0003677">
    <property type="term" value="F:DNA binding"/>
    <property type="evidence" value="ECO:0007669"/>
    <property type="project" value="UniProtKB-KW"/>
</dbReference>
<dbReference type="SUPFAM" id="SSF46785">
    <property type="entry name" value="Winged helix' DNA-binding domain"/>
    <property type="match status" value="1"/>
</dbReference>
<evidence type="ECO:0000256" key="1">
    <source>
        <dbReference type="ARBA" id="ARBA00009437"/>
    </source>
</evidence>
<evidence type="ECO:0000259" key="5">
    <source>
        <dbReference type="PROSITE" id="PS50931"/>
    </source>
</evidence>
<feature type="domain" description="HTH lysR-type" evidence="5">
    <location>
        <begin position="3"/>
        <end position="60"/>
    </location>
</feature>
<comment type="caution">
    <text evidence="6">The sequence shown here is derived from an EMBL/GenBank/DDBJ whole genome shotgun (WGS) entry which is preliminary data.</text>
</comment>
<dbReference type="Pfam" id="PF03466">
    <property type="entry name" value="LysR_substrate"/>
    <property type="match status" value="1"/>
</dbReference>
<dbReference type="FunFam" id="1.10.10.10:FF:000001">
    <property type="entry name" value="LysR family transcriptional regulator"/>
    <property type="match status" value="1"/>
</dbReference>
<dbReference type="InterPro" id="IPR000847">
    <property type="entry name" value="LysR_HTH_N"/>
</dbReference>
<accession>A0AAE3N6Z0</accession>
<evidence type="ECO:0000256" key="2">
    <source>
        <dbReference type="ARBA" id="ARBA00023015"/>
    </source>
</evidence>
<sequence>MRFDLTDLRLFVHVVEAGSLTAGAARAHMTLASASQRVRGMEETLGGALLQRHPQGVRVTEAGRTLLHHARLVLAQMQRLRGELAEYGEGLRGHVRLLCNSSAIMEHLPAPLAAFLAAHPQLSVDVEERPSADVAQAVRAGLCELGICADQADLQGLTHHFFRDDALMLVLPRAHALASHAGAHTLDALKDARGSIDLVGLAADNPLQAHLSQQAARQGLQLRYRVRVRSFEAVCRMVEQGIAAAVVPRTAALRCAATLAIACLPLSEAWAQRTLVICVKEPQRLAPHAQRLLQHLLAPELNGA</sequence>
<dbReference type="InterPro" id="IPR036388">
    <property type="entry name" value="WH-like_DNA-bd_sf"/>
</dbReference>
<reference evidence="6" key="1">
    <citation type="submission" date="2023-01" db="EMBL/GenBank/DDBJ databases">
        <title>Xenophilus mangrovi sp. nov., isolated from soil of Mangrove nature reserve.</title>
        <authorList>
            <person name="Xu S."/>
            <person name="Liu Z."/>
            <person name="Xu Y."/>
        </authorList>
    </citation>
    <scope>NUCLEOTIDE SEQUENCE</scope>
    <source>
        <strain evidence="6">YW8</strain>
    </source>
</reference>
<gene>
    <name evidence="6" type="ORF">PGB34_01750</name>
</gene>
<dbReference type="Proteomes" id="UP001212602">
    <property type="component" value="Unassembled WGS sequence"/>
</dbReference>
<keyword evidence="3" id="KW-0238">DNA-binding</keyword>
<dbReference type="InterPro" id="IPR036390">
    <property type="entry name" value="WH_DNA-bd_sf"/>
</dbReference>
<dbReference type="InterPro" id="IPR050950">
    <property type="entry name" value="HTH-type_LysR_regulators"/>
</dbReference>
<dbReference type="PROSITE" id="PS50931">
    <property type="entry name" value="HTH_LYSR"/>
    <property type="match status" value="1"/>
</dbReference>
<dbReference type="InterPro" id="IPR005119">
    <property type="entry name" value="LysR_subst-bd"/>
</dbReference>
<dbReference type="GO" id="GO:0005829">
    <property type="term" value="C:cytosol"/>
    <property type="evidence" value="ECO:0007669"/>
    <property type="project" value="TreeGrafter"/>
</dbReference>
<dbReference type="Gene3D" id="1.10.10.10">
    <property type="entry name" value="Winged helix-like DNA-binding domain superfamily/Winged helix DNA-binding domain"/>
    <property type="match status" value="1"/>
</dbReference>